<proteinExistence type="predicted"/>
<name>A0ACC2U6D9_9FUNG</name>
<gene>
    <name evidence="1" type="ORF">DSO57_1004969</name>
</gene>
<dbReference type="EMBL" id="QTSX02001433">
    <property type="protein sequence ID" value="KAJ9082400.1"/>
    <property type="molecule type" value="Genomic_DNA"/>
</dbReference>
<protein>
    <submittedName>
        <fullName evidence="1">Uncharacterized protein</fullName>
    </submittedName>
</protein>
<evidence type="ECO:0000313" key="1">
    <source>
        <dbReference type="EMBL" id="KAJ9082400.1"/>
    </source>
</evidence>
<comment type="caution">
    <text evidence="1">The sequence shown here is derived from an EMBL/GenBank/DDBJ whole genome shotgun (WGS) entry which is preliminary data.</text>
</comment>
<dbReference type="Proteomes" id="UP001165960">
    <property type="component" value="Unassembled WGS sequence"/>
</dbReference>
<accession>A0ACC2U6D9</accession>
<organism evidence="1 2">
    <name type="scientific">Entomophthora muscae</name>
    <dbReference type="NCBI Taxonomy" id="34485"/>
    <lineage>
        <taxon>Eukaryota</taxon>
        <taxon>Fungi</taxon>
        <taxon>Fungi incertae sedis</taxon>
        <taxon>Zoopagomycota</taxon>
        <taxon>Entomophthoromycotina</taxon>
        <taxon>Entomophthoromycetes</taxon>
        <taxon>Entomophthorales</taxon>
        <taxon>Entomophthoraceae</taxon>
        <taxon>Entomophthora</taxon>
    </lineage>
</organism>
<evidence type="ECO:0000313" key="2">
    <source>
        <dbReference type="Proteomes" id="UP001165960"/>
    </source>
</evidence>
<sequence>MTHIPSYLKHNITSLDSSTPHVLSNSPFGQGLLKIKLLERIFEQLKQTPREEFEFSGVLALMGPTSQTVVTAEKSRRPHFHSCHTKSISCWLCYSHNYYTGSKIF</sequence>
<keyword evidence="2" id="KW-1185">Reference proteome</keyword>
<reference evidence="1" key="1">
    <citation type="submission" date="2022-04" db="EMBL/GenBank/DDBJ databases">
        <title>Genome of the entomopathogenic fungus Entomophthora muscae.</title>
        <authorList>
            <person name="Elya C."/>
            <person name="Lovett B.R."/>
            <person name="Lee E."/>
            <person name="Macias A.M."/>
            <person name="Hajek A.E."/>
            <person name="De Bivort B.L."/>
            <person name="Kasson M.T."/>
            <person name="De Fine Licht H.H."/>
            <person name="Stajich J.E."/>
        </authorList>
    </citation>
    <scope>NUCLEOTIDE SEQUENCE</scope>
    <source>
        <strain evidence="1">Berkeley</strain>
    </source>
</reference>